<feature type="transmembrane region" description="Helical" evidence="5">
    <location>
        <begin position="12"/>
        <end position="36"/>
    </location>
</feature>
<dbReference type="InterPro" id="IPR038770">
    <property type="entry name" value="Na+/solute_symporter_sf"/>
</dbReference>
<dbReference type="GeneID" id="17305524"/>
<reference evidence="8" key="3">
    <citation type="submission" date="2015-06" db="UniProtKB">
        <authorList>
            <consortium name="EnsemblProtists"/>
        </authorList>
    </citation>
    <scope>IDENTIFICATION</scope>
</reference>
<dbReference type="OMA" id="TQWETSH"/>
<feature type="transmembrane region" description="Helical" evidence="5">
    <location>
        <begin position="223"/>
        <end position="241"/>
    </location>
</feature>
<evidence type="ECO:0000313" key="7">
    <source>
        <dbReference type="EMBL" id="EKX48931.1"/>
    </source>
</evidence>
<feature type="transmembrane region" description="Helical" evidence="5">
    <location>
        <begin position="284"/>
        <end position="301"/>
    </location>
</feature>
<feature type="transmembrane region" description="Helical" evidence="5">
    <location>
        <begin position="120"/>
        <end position="140"/>
    </location>
</feature>
<feature type="non-terminal residue" evidence="7">
    <location>
        <position position="404"/>
    </location>
</feature>
<organism evidence="7">
    <name type="scientific">Guillardia theta (strain CCMP2712)</name>
    <name type="common">Cryptophyte</name>
    <dbReference type="NCBI Taxonomy" id="905079"/>
    <lineage>
        <taxon>Eukaryota</taxon>
        <taxon>Cryptophyceae</taxon>
        <taxon>Pyrenomonadales</taxon>
        <taxon>Geminigeraceae</taxon>
        <taxon>Guillardia</taxon>
    </lineage>
</organism>
<keyword evidence="9" id="KW-1185">Reference proteome</keyword>
<dbReference type="EMBL" id="JH992984">
    <property type="protein sequence ID" value="EKX48931.1"/>
    <property type="molecule type" value="Genomic_DNA"/>
</dbReference>
<evidence type="ECO:0000256" key="4">
    <source>
        <dbReference type="ARBA" id="ARBA00023136"/>
    </source>
</evidence>
<evidence type="ECO:0000259" key="6">
    <source>
        <dbReference type="Pfam" id="PF00999"/>
    </source>
</evidence>
<dbReference type="Proteomes" id="UP000011087">
    <property type="component" value="Unassembled WGS sequence"/>
</dbReference>
<reference evidence="7 9" key="1">
    <citation type="journal article" date="2012" name="Nature">
        <title>Algal genomes reveal evolutionary mosaicism and the fate of nucleomorphs.</title>
        <authorList>
            <consortium name="DOE Joint Genome Institute"/>
            <person name="Curtis B.A."/>
            <person name="Tanifuji G."/>
            <person name="Burki F."/>
            <person name="Gruber A."/>
            <person name="Irimia M."/>
            <person name="Maruyama S."/>
            <person name="Arias M.C."/>
            <person name="Ball S.G."/>
            <person name="Gile G.H."/>
            <person name="Hirakawa Y."/>
            <person name="Hopkins J.F."/>
            <person name="Kuo A."/>
            <person name="Rensing S.A."/>
            <person name="Schmutz J."/>
            <person name="Symeonidi A."/>
            <person name="Elias M."/>
            <person name="Eveleigh R.J."/>
            <person name="Herman E.K."/>
            <person name="Klute M.J."/>
            <person name="Nakayama T."/>
            <person name="Obornik M."/>
            <person name="Reyes-Prieto A."/>
            <person name="Armbrust E.V."/>
            <person name="Aves S.J."/>
            <person name="Beiko R.G."/>
            <person name="Coutinho P."/>
            <person name="Dacks J.B."/>
            <person name="Durnford D.G."/>
            <person name="Fast N.M."/>
            <person name="Green B.R."/>
            <person name="Grisdale C.J."/>
            <person name="Hempel F."/>
            <person name="Henrissat B."/>
            <person name="Hoppner M.P."/>
            <person name="Ishida K."/>
            <person name="Kim E."/>
            <person name="Koreny L."/>
            <person name="Kroth P.G."/>
            <person name="Liu Y."/>
            <person name="Malik S.B."/>
            <person name="Maier U.G."/>
            <person name="McRose D."/>
            <person name="Mock T."/>
            <person name="Neilson J.A."/>
            <person name="Onodera N.T."/>
            <person name="Poole A.M."/>
            <person name="Pritham E.J."/>
            <person name="Richards T.A."/>
            <person name="Rocap G."/>
            <person name="Roy S.W."/>
            <person name="Sarai C."/>
            <person name="Schaack S."/>
            <person name="Shirato S."/>
            <person name="Slamovits C.H."/>
            <person name="Spencer D.F."/>
            <person name="Suzuki S."/>
            <person name="Worden A.Z."/>
            <person name="Zauner S."/>
            <person name="Barry K."/>
            <person name="Bell C."/>
            <person name="Bharti A.K."/>
            <person name="Crow J.A."/>
            <person name="Grimwood J."/>
            <person name="Kramer R."/>
            <person name="Lindquist E."/>
            <person name="Lucas S."/>
            <person name="Salamov A."/>
            <person name="McFadden G.I."/>
            <person name="Lane C.E."/>
            <person name="Keeling P.J."/>
            <person name="Gray M.W."/>
            <person name="Grigoriev I.V."/>
            <person name="Archibald J.M."/>
        </authorList>
    </citation>
    <scope>NUCLEOTIDE SEQUENCE</scope>
    <source>
        <strain evidence="7 9">CCMP2712</strain>
    </source>
</reference>
<evidence type="ECO:0000313" key="8">
    <source>
        <dbReference type="EnsemblProtists" id="EKX48931"/>
    </source>
</evidence>
<dbReference type="KEGG" id="gtt:GUITHDRAFT_44024"/>
<reference evidence="9" key="2">
    <citation type="submission" date="2012-11" db="EMBL/GenBank/DDBJ databases">
        <authorList>
            <person name="Kuo A."/>
            <person name="Curtis B.A."/>
            <person name="Tanifuji G."/>
            <person name="Burki F."/>
            <person name="Gruber A."/>
            <person name="Irimia M."/>
            <person name="Maruyama S."/>
            <person name="Arias M.C."/>
            <person name="Ball S.G."/>
            <person name="Gile G.H."/>
            <person name="Hirakawa Y."/>
            <person name="Hopkins J.F."/>
            <person name="Rensing S.A."/>
            <person name="Schmutz J."/>
            <person name="Symeonidi A."/>
            <person name="Elias M."/>
            <person name="Eveleigh R.J."/>
            <person name="Herman E.K."/>
            <person name="Klute M.J."/>
            <person name="Nakayama T."/>
            <person name="Obornik M."/>
            <person name="Reyes-Prieto A."/>
            <person name="Armbrust E.V."/>
            <person name="Aves S.J."/>
            <person name="Beiko R.G."/>
            <person name="Coutinho P."/>
            <person name="Dacks J.B."/>
            <person name="Durnford D.G."/>
            <person name="Fast N.M."/>
            <person name="Green B.R."/>
            <person name="Grisdale C."/>
            <person name="Hempe F."/>
            <person name="Henrissat B."/>
            <person name="Hoppner M.P."/>
            <person name="Ishida K.-I."/>
            <person name="Kim E."/>
            <person name="Koreny L."/>
            <person name="Kroth P.G."/>
            <person name="Liu Y."/>
            <person name="Malik S.-B."/>
            <person name="Maier U.G."/>
            <person name="McRose D."/>
            <person name="Mock T."/>
            <person name="Neilson J.A."/>
            <person name="Onodera N.T."/>
            <person name="Poole A.M."/>
            <person name="Pritham E.J."/>
            <person name="Richards T.A."/>
            <person name="Rocap G."/>
            <person name="Roy S.W."/>
            <person name="Sarai C."/>
            <person name="Schaack S."/>
            <person name="Shirato S."/>
            <person name="Slamovits C.H."/>
            <person name="Spencer D.F."/>
            <person name="Suzuki S."/>
            <person name="Worden A.Z."/>
            <person name="Zauner S."/>
            <person name="Barry K."/>
            <person name="Bell C."/>
            <person name="Bharti A.K."/>
            <person name="Crow J.A."/>
            <person name="Grimwood J."/>
            <person name="Kramer R."/>
            <person name="Lindquist E."/>
            <person name="Lucas S."/>
            <person name="Salamov A."/>
            <person name="McFadden G.I."/>
            <person name="Lane C.E."/>
            <person name="Keeling P.J."/>
            <person name="Gray M.W."/>
            <person name="Grigoriev I.V."/>
            <person name="Archibald J.M."/>
        </authorList>
    </citation>
    <scope>NUCLEOTIDE SEQUENCE</scope>
    <source>
        <strain evidence="9">CCMP2712</strain>
    </source>
</reference>
<feature type="transmembrane region" description="Helical" evidence="5">
    <location>
        <begin position="152"/>
        <end position="175"/>
    </location>
</feature>
<dbReference type="GO" id="GO:1902600">
    <property type="term" value="P:proton transmembrane transport"/>
    <property type="evidence" value="ECO:0007669"/>
    <property type="project" value="InterPro"/>
</dbReference>
<evidence type="ECO:0000256" key="3">
    <source>
        <dbReference type="ARBA" id="ARBA00022989"/>
    </source>
</evidence>
<dbReference type="PaxDb" id="55529-EKX48931"/>
<feature type="transmembrane region" description="Helical" evidence="5">
    <location>
        <begin position="78"/>
        <end position="100"/>
    </location>
</feature>
<feature type="transmembrane region" description="Helical" evidence="5">
    <location>
        <begin position="48"/>
        <end position="66"/>
    </location>
</feature>
<evidence type="ECO:0000313" key="9">
    <source>
        <dbReference type="Proteomes" id="UP000011087"/>
    </source>
</evidence>
<protein>
    <recommendedName>
        <fullName evidence="6">Cation/H+ exchanger transmembrane domain-containing protein</fullName>
    </recommendedName>
</protein>
<dbReference type="OrthoDB" id="119067at2759"/>
<gene>
    <name evidence="7" type="ORF">GUITHDRAFT_44024</name>
</gene>
<accession>L1JKB4</accession>
<dbReference type="PANTHER" id="PTHR43021">
    <property type="entry name" value="NA(+)/H(+) ANTIPORTER-RELATED"/>
    <property type="match status" value="1"/>
</dbReference>
<dbReference type="PANTHER" id="PTHR43021:SF2">
    <property type="entry name" value="CATION_H+ EXCHANGER DOMAIN-CONTAINING PROTEIN"/>
    <property type="match status" value="1"/>
</dbReference>
<dbReference type="eggNOG" id="ENOG502QRM4">
    <property type="taxonomic scope" value="Eukaryota"/>
</dbReference>
<dbReference type="Gene3D" id="1.20.1530.20">
    <property type="match status" value="1"/>
</dbReference>
<evidence type="ECO:0000256" key="2">
    <source>
        <dbReference type="ARBA" id="ARBA00022692"/>
    </source>
</evidence>
<dbReference type="AlphaFoldDB" id="L1JKB4"/>
<feature type="non-terminal residue" evidence="7">
    <location>
        <position position="1"/>
    </location>
</feature>
<feature type="transmembrane region" description="Helical" evidence="5">
    <location>
        <begin position="253"/>
        <end position="272"/>
    </location>
</feature>
<feature type="domain" description="Cation/H+ exchanger transmembrane" evidence="6">
    <location>
        <begin position="7"/>
        <end position="366"/>
    </location>
</feature>
<name>L1JKB4_GUITC</name>
<dbReference type="Pfam" id="PF00999">
    <property type="entry name" value="Na_H_Exchanger"/>
    <property type="match status" value="1"/>
</dbReference>
<feature type="transmembrane region" description="Helical" evidence="5">
    <location>
        <begin position="307"/>
        <end position="336"/>
    </location>
</feature>
<feature type="transmembrane region" description="Helical" evidence="5">
    <location>
        <begin position="187"/>
        <end position="211"/>
    </location>
</feature>
<comment type="subcellular location">
    <subcellularLocation>
        <location evidence="1">Membrane</location>
        <topology evidence="1">Multi-pass membrane protein</topology>
    </subcellularLocation>
</comment>
<dbReference type="EnsemblProtists" id="EKX48931">
    <property type="protein sequence ID" value="EKX48931"/>
    <property type="gene ID" value="GUITHDRAFT_44024"/>
</dbReference>
<dbReference type="HOGENOM" id="CLU_031031_2_0_1"/>
<dbReference type="InterPro" id="IPR006153">
    <property type="entry name" value="Cation/H_exchanger_TM"/>
</dbReference>
<evidence type="ECO:0000256" key="5">
    <source>
        <dbReference type="SAM" id="Phobius"/>
    </source>
</evidence>
<dbReference type="GO" id="GO:0015297">
    <property type="term" value="F:antiporter activity"/>
    <property type="evidence" value="ECO:0007669"/>
    <property type="project" value="InterPro"/>
</dbReference>
<keyword evidence="4 5" id="KW-0472">Membrane</keyword>
<dbReference type="RefSeq" id="XP_005835911.1">
    <property type="nucleotide sequence ID" value="XM_005835854.1"/>
</dbReference>
<keyword evidence="3 5" id="KW-1133">Transmembrane helix</keyword>
<keyword evidence="2 5" id="KW-0812">Transmembrane</keyword>
<dbReference type="STRING" id="905079.L1JKB4"/>
<proteinExistence type="predicted"/>
<evidence type="ECO:0000256" key="1">
    <source>
        <dbReference type="ARBA" id="ARBA00004141"/>
    </source>
</evidence>
<dbReference type="GO" id="GO:0016020">
    <property type="term" value="C:membrane"/>
    <property type="evidence" value="ECO:0007669"/>
    <property type="project" value="UniProtKB-SubCell"/>
</dbReference>
<feature type="transmembrane region" description="Helical" evidence="5">
    <location>
        <begin position="343"/>
        <end position="364"/>
    </location>
</feature>
<sequence length="404" mass="43392">IVSLAAKLVGPFFPRIGFPLITGYIVTGMVAGPYALEIVKQADVNDLSYINMVALAYITTSAGAELHIPELKPLIKALLAQTTAIAIITFALETVVVGLLSSTSLLSWINPFPSQCRWAVATIMASICIARSPATAIALVKEMRCKGKMTSTMLGITVLSDLFVLISISITTSFGMSSCKGLPFQGASLGIVIAMIIVSILIGVVIGFVFMGLMMFSRFEMNALIFPLGFLVFLGSSVFTTEVSKRVPEDKQMHLEPLLMCIVGGFICVNFSSFHHRFCDALQVAAPYIFVPFFTLVGASLDLKTFAASIGFALIVALVRAICIFTATSSTGWLVGQEKATNLTIWMTLISQAGFSLGLASEIAHKFEDWGRKFQAVIISIVVINQMTGPVLCKLALRWSGEAG</sequence>